<evidence type="ECO:0000313" key="2">
    <source>
        <dbReference type="EMBL" id="KUJ94747.1"/>
    </source>
</evidence>
<dbReference type="InterPro" id="IPR052926">
    <property type="entry name" value="Metallo-beta-lactamase_dom"/>
</dbReference>
<reference evidence="2" key="1">
    <citation type="journal article" date="2015" name="MBio">
        <title>Genome-resolved metagenomic analysis reveals roles for candidate phyla and other microbial community members in biogeochemical transformations in oil reservoirs.</title>
        <authorList>
            <person name="Hu P."/>
            <person name="Tom L."/>
            <person name="Singh A."/>
            <person name="Thomas B.C."/>
            <person name="Baker B.J."/>
            <person name="Piceno Y.M."/>
            <person name="Andersen G.L."/>
            <person name="Banfield J.F."/>
        </authorList>
    </citation>
    <scope>NUCLEOTIDE SEQUENCE [LARGE SCALE GENOMIC DNA]</scope>
    <source>
        <strain evidence="3">49_2300</strain>
        <strain evidence="2">49_95</strain>
    </source>
</reference>
<dbReference type="PATRIC" id="fig|2234.6.peg.1522"/>
<comment type="caution">
    <text evidence="2">The sequence shown here is derived from an EMBL/GenBank/DDBJ whole genome shotgun (WGS) entry which is preliminary data.</text>
</comment>
<proteinExistence type="predicted"/>
<dbReference type="Proteomes" id="UP000054015">
    <property type="component" value="Unassembled WGS sequence"/>
</dbReference>
<gene>
    <name evidence="2" type="ORF">XD40_0068</name>
    <name evidence="3" type="ORF">XD48_0548</name>
</gene>
<dbReference type="InterPro" id="IPR036866">
    <property type="entry name" value="RibonucZ/Hydroxyglut_hydro"/>
</dbReference>
<dbReference type="EMBL" id="LGEX01000010">
    <property type="protein sequence ID" value="KUK07186.1"/>
    <property type="molecule type" value="Genomic_DNA"/>
</dbReference>
<reference evidence="4 5" key="2">
    <citation type="journal article" date="2015" name="MBio">
        <title>Genome-Resolved Metagenomic Analysis Reveals Roles for Candidate Phyla and Other Microbial Community Members in Biogeochemical Transformations in Oil Reservoirs.</title>
        <authorList>
            <person name="Hu P."/>
            <person name="Tom L."/>
            <person name="Singh A."/>
            <person name="Thomas B.C."/>
            <person name="Baker B.J."/>
            <person name="Piceno Y.M."/>
            <person name="Andersen G.L."/>
            <person name="Banfield J.F."/>
        </authorList>
    </citation>
    <scope>NUCLEOTIDE SEQUENCE [LARGE SCALE GENOMIC DNA]</scope>
</reference>
<evidence type="ECO:0000259" key="1">
    <source>
        <dbReference type="Pfam" id="PF00753"/>
    </source>
</evidence>
<dbReference type="AlphaFoldDB" id="A0A101DFR3"/>
<name>A0A101DFR3_ARCFL</name>
<evidence type="ECO:0000313" key="5">
    <source>
        <dbReference type="Proteomes" id="UP000054307"/>
    </source>
</evidence>
<evidence type="ECO:0000313" key="4">
    <source>
        <dbReference type="Proteomes" id="UP000054015"/>
    </source>
</evidence>
<dbReference type="PANTHER" id="PTHR13754:SF13">
    <property type="entry name" value="METALLO-BETA-LACTAMASE SUPERFAMILY PROTEIN (AFU_ORTHOLOGUE AFUA_3G07630)"/>
    <property type="match status" value="1"/>
</dbReference>
<sequence length="217" mass="24362">MVEVHLTVDAETIDVLMKLKILYDNEALPGFKAGWGFSALLCPNDGAILFDTGGDAVRLDFNARKLGVDKSKIKACFISHRHADHTGGLEWLDDKTEVFFPGEYNQSFDEIETLYFTEPFEEQALIYKKIMLVGCSHPGIVRMARVAFERFGKLKLIAGGMHLFGTPEYRIESIAMELRKFTDKIAPCHCTGEKGKRIFQNVFGSRFIDAKAGAVIF</sequence>
<dbReference type="EMBL" id="LGEQ01000001">
    <property type="protein sequence ID" value="KUJ94747.1"/>
    <property type="molecule type" value="Genomic_DNA"/>
</dbReference>
<dbReference type="Proteomes" id="UP000054307">
    <property type="component" value="Unassembled WGS sequence"/>
</dbReference>
<protein>
    <recommendedName>
        <fullName evidence="1">Metallo-beta-lactamase domain-containing protein</fullName>
    </recommendedName>
</protein>
<dbReference type="InterPro" id="IPR041712">
    <property type="entry name" value="DHPS-like_MBL-fold"/>
</dbReference>
<dbReference type="SUPFAM" id="SSF56281">
    <property type="entry name" value="Metallo-hydrolase/oxidoreductase"/>
    <property type="match status" value="1"/>
</dbReference>
<evidence type="ECO:0000313" key="3">
    <source>
        <dbReference type="EMBL" id="KUK07186.1"/>
    </source>
</evidence>
<dbReference type="Gene3D" id="3.60.15.10">
    <property type="entry name" value="Ribonuclease Z/Hydroxyacylglutathione hydrolase-like"/>
    <property type="match status" value="2"/>
</dbReference>
<feature type="domain" description="Metallo-beta-lactamase" evidence="1">
    <location>
        <begin position="38"/>
        <end position="96"/>
    </location>
</feature>
<accession>A0A101DFR3</accession>
<dbReference type="InterPro" id="IPR001279">
    <property type="entry name" value="Metallo-B-lactamas"/>
</dbReference>
<dbReference type="GO" id="GO:0016740">
    <property type="term" value="F:transferase activity"/>
    <property type="evidence" value="ECO:0007669"/>
    <property type="project" value="TreeGrafter"/>
</dbReference>
<dbReference type="PANTHER" id="PTHR13754">
    <property type="entry name" value="METALLO-BETA-LACTAMASE SUPERFAMILY PROTEIN"/>
    <property type="match status" value="1"/>
</dbReference>
<dbReference type="Pfam" id="PF00753">
    <property type="entry name" value="Lactamase_B"/>
    <property type="match status" value="1"/>
</dbReference>
<dbReference type="CDD" id="cd07713">
    <property type="entry name" value="DHPS-like_MBL-fold"/>
    <property type="match status" value="1"/>
</dbReference>
<organism evidence="2 5">
    <name type="scientific">Archaeoglobus fulgidus</name>
    <dbReference type="NCBI Taxonomy" id="2234"/>
    <lineage>
        <taxon>Archaea</taxon>
        <taxon>Methanobacteriati</taxon>
        <taxon>Methanobacteriota</taxon>
        <taxon>Archaeoglobi</taxon>
        <taxon>Archaeoglobales</taxon>
        <taxon>Archaeoglobaceae</taxon>
        <taxon>Archaeoglobus</taxon>
    </lineage>
</organism>